<feature type="compositionally biased region" description="Low complexity" evidence="1">
    <location>
        <begin position="94"/>
        <end position="116"/>
    </location>
</feature>
<dbReference type="AlphaFoldDB" id="A0AAW1S3C4"/>
<evidence type="ECO:0000313" key="2">
    <source>
        <dbReference type="EMBL" id="KAK9840171.1"/>
    </source>
</evidence>
<organism evidence="2 3">
    <name type="scientific">Apatococcus lobatus</name>
    <dbReference type="NCBI Taxonomy" id="904363"/>
    <lineage>
        <taxon>Eukaryota</taxon>
        <taxon>Viridiplantae</taxon>
        <taxon>Chlorophyta</taxon>
        <taxon>core chlorophytes</taxon>
        <taxon>Trebouxiophyceae</taxon>
        <taxon>Chlorellales</taxon>
        <taxon>Chlorellaceae</taxon>
        <taxon>Apatococcus</taxon>
    </lineage>
</organism>
<feature type="compositionally biased region" description="Low complexity" evidence="1">
    <location>
        <begin position="60"/>
        <end position="75"/>
    </location>
</feature>
<gene>
    <name evidence="2" type="ORF">WJX74_004706</name>
</gene>
<feature type="region of interest" description="Disordered" evidence="1">
    <location>
        <begin position="186"/>
        <end position="211"/>
    </location>
</feature>
<reference evidence="2 3" key="1">
    <citation type="journal article" date="2024" name="Nat. Commun.">
        <title>Phylogenomics reveals the evolutionary origins of lichenization in chlorophyte algae.</title>
        <authorList>
            <person name="Puginier C."/>
            <person name="Libourel C."/>
            <person name="Otte J."/>
            <person name="Skaloud P."/>
            <person name="Haon M."/>
            <person name="Grisel S."/>
            <person name="Petersen M."/>
            <person name="Berrin J.G."/>
            <person name="Delaux P.M."/>
            <person name="Dal Grande F."/>
            <person name="Keller J."/>
        </authorList>
    </citation>
    <scope>NUCLEOTIDE SEQUENCE [LARGE SCALE GENOMIC DNA]</scope>
    <source>
        <strain evidence="2 3">SAG 2145</strain>
    </source>
</reference>
<evidence type="ECO:0000256" key="1">
    <source>
        <dbReference type="SAM" id="MobiDB-lite"/>
    </source>
</evidence>
<feature type="region of interest" description="Disordered" evidence="1">
    <location>
        <begin position="1"/>
        <end position="34"/>
    </location>
</feature>
<comment type="caution">
    <text evidence="2">The sequence shown here is derived from an EMBL/GenBank/DDBJ whole genome shotgun (WGS) entry which is preliminary data.</text>
</comment>
<feature type="region of interest" description="Disordered" evidence="1">
    <location>
        <begin position="52"/>
        <end position="116"/>
    </location>
</feature>
<sequence>MIAASAANGDHLDHSMGPDKGPMPFDGPHLAENGFQESGQATLHPVVRQPVPGRLEDHAPAPSMTASAEEAAAASLMQRLDLQDAVESSSDASGIQAGQPLPQQGLSQQPLPDQTLTPQALPRQAFQHPASPQEAQPQQALPYQALLQQDLPQRVPPEHLLGRSALPQQTLPEPAVPQQLLPHHGLSQQAVPQPKVAQPALPQQSLGQQALPQQAIPQGQLLQVAAQPAGSSLDDTAMSLSQALREVVHERELALEMRPFLQHVLEDAGQAGVPPHETLAWQLAGHADLQEALHLRFAQPQFGAVEDATCSWFHAWTGAANPPALQRFAASQGPTLAVQYLLTGPAVTASGAGYQGDANAGLEACLVAWHEAVSTDGTVGSAQLASSSSPGQAWEQYQLPDLLQESRLSTAAEGQAAEGQQHTSSWGRDRSVWGAATILQPSSRGVAVGDQIQGVRAWQRDGVAAAALTAFACWAPTFPDALLLGFARLAALLSLAGCTSLAAPAAQTLQAHNFDVDHGLGDAAAALSEPDPDGPVQACIRVADGPLLRPLCRTLGTILQRCSNNPLQQPLRNAALGAISVIYIRACHSLSAEGLVYTQSLLASATSHLIHPNIQ</sequence>
<dbReference type="EMBL" id="JALJOS010000004">
    <property type="protein sequence ID" value="KAK9840171.1"/>
    <property type="molecule type" value="Genomic_DNA"/>
</dbReference>
<name>A0AAW1S3C4_9CHLO</name>
<evidence type="ECO:0000313" key="3">
    <source>
        <dbReference type="Proteomes" id="UP001438707"/>
    </source>
</evidence>
<protein>
    <submittedName>
        <fullName evidence="2">Uncharacterized protein</fullName>
    </submittedName>
</protein>
<keyword evidence="3" id="KW-1185">Reference proteome</keyword>
<dbReference type="Proteomes" id="UP001438707">
    <property type="component" value="Unassembled WGS sequence"/>
</dbReference>
<accession>A0AAW1S3C4</accession>
<feature type="compositionally biased region" description="Low complexity" evidence="1">
    <location>
        <begin position="188"/>
        <end position="211"/>
    </location>
</feature>
<proteinExistence type="predicted"/>